<dbReference type="Proteomes" id="UP000275408">
    <property type="component" value="Unassembled WGS sequence"/>
</dbReference>
<evidence type="ECO:0000313" key="1">
    <source>
        <dbReference type="EMBL" id="RMX37106.1"/>
    </source>
</evidence>
<keyword evidence="2" id="KW-1185">Reference proteome</keyword>
<accession>A0A3M6T6R7</accession>
<proteinExistence type="predicted"/>
<evidence type="ECO:0000313" key="2">
    <source>
        <dbReference type="Proteomes" id="UP000275408"/>
    </source>
</evidence>
<reference evidence="1 2" key="1">
    <citation type="journal article" date="2018" name="Sci. Rep.">
        <title>Comparative analysis of the Pocillopora damicornis genome highlights role of immune system in coral evolution.</title>
        <authorList>
            <person name="Cunning R."/>
            <person name="Bay R.A."/>
            <person name="Gillette P."/>
            <person name="Baker A.C."/>
            <person name="Traylor-Knowles N."/>
        </authorList>
    </citation>
    <scope>NUCLEOTIDE SEQUENCE [LARGE SCALE GENOMIC DNA]</scope>
    <source>
        <strain evidence="1">RSMAS</strain>
        <tissue evidence="1">Whole animal</tissue>
    </source>
</reference>
<gene>
    <name evidence="1" type="ORF">pdam_00016591</name>
</gene>
<comment type="caution">
    <text evidence="1">The sequence shown here is derived from an EMBL/GenBank/DDBJ whole genome shotgun (WGS) entry which is preliminary data.</text>
</comment>
<dbReference type="AlphaFoldDB" id="A0A3M6T6R7"/>
<protein>
    <submittedName>
        <fullName evidence="1">Uncharacterized protein</fullName>
    </submittedName>
</protein>
<organism evidence="1 2">
    <name type="scientific">Pocillopora damicornis</name>
    <name type="common">Cauliflower coral</name>
    <name type="synonym">Millepora damicornis</name>
    <dbReference type="NCBI Taxonomy" id="46731"/>
    <lineage>
        <taxon>Eukaryota</taxon>
        <taxon>Metazoa</taxon>
        <taxon>Cnidaria</taxon>
        <taxon>Anthozoa</taxon>
        <taxon>Hexacorallia</taxon>
        <taxon>Scleractinia</taxon>
        <taxon>Astrocoeniina</taxon>
        <taxon>Pocilloporidae</taxon>
        <taxon>Pocillopora</taxon>
    </lineage>
</organism>
<name>A0A3M6T6R7_POCDA</name>
<dbReference type="EMBL" id="RCHS01004191">
    <property type="protein sequence ID" value="RMX37106.1"/>
    <property type="molecule type" value="Genomic_DNA"/>
</dbReference>
<sequence>MIITLKVYPTTFCQYLLFEQISGNFVQQLSIGISGAIFLNLLEKNQLNKCLKKHFHITILINIIILHNKE</sequence>